<gene>
    <name evidence="1" type="ORF">CRP01_02955</name>
</gene>
<reference evidence="1 2" key="1">
    <citation type="submission" date="2017-10" db="EMBL/GenBank/DDBJ databases">
        <title>The draft genome sequence of Lewinella nigricans NBRC 102662.</title>
        <authorList>
            <person name="Wang K."/>
        </authorList>
    </citation>
    <scope>NUCLEOTIDE SEQUENCE [LARGE SCALE GENOMIC DNA]</scope>
    <source>
        <strain evidence="1 2">NBRC 102662</strain>
    </source>
</reference>
<keyword evidence="2" id="KW-1185">Reference proteome</keyword>
<dbReference type="RefSeq" id="WP_099148499.1">
    <property type="nucleotide sequence ID" value="NZ_PDUD01000002.1"/>
</dbReference>
<accession>A0A2D0NIM4</accession>
<proteinExistence type="predicted"/>
<organism evidence="1 2">
    <name type="scientific">Flavilitoribacter nigricans (strain ATCC 23147 / DSM 23189 / NBRC 102662 / NCIMB 1420 / SS-2)</name>
    <name type="common">Lewinella nigricans</name>
    <dbReference type="NCBI Taxonomy" id="1122177"/>
    <lineage>
        <taxon>Bacteria</taxon>
        <taxon>Pseudomonadati</taxon>
        <taxon>Bacteroidota</taxon>
        <taxon>Saprospiria</taxon>
        <taxon>Saprospirales</taxon>
        <taxon>Lewinellaceae</taxon>
        <taxon>Flavilitoribacter</taxon>
    </lineage>
</organism>
<dbReference type="Proteomes" id="UP000223913">
    <property type="component" value="Unassembled WGS sequence"/>
</dbReference>
<evidence type="ECO:0000313" key="1">
    <source>
        <dbReference type="EMBL" id="PHN08297.1"/>
    </source>
</evidence>
<evidence type="ECO:0000313" key="2">
    <source>
        <dbReference type="Proteomes" id="UP000223913"/>
    </source>
</evidence>
<name>A0A2D0NIM4_FLAN2</name>
<dbReference type="EMBL" id="PDUD01000002">
    <property type="protein sequence ID" value="PHN08297.1"/>
    <property type="molecule type" value="Genomic_DNA"/>
</dbReference>
<protein>
    <submittedName>
        <fullName evidence="1">Uncharacterized protein</fullName>
    </submittedName>
</protein>
<comment type="caution">
    <text evidence="1">The sequence shown here is derived from an EMBL/GenBank/DDBJ whole genome shotgun (WGS) entry which is preliminary data.</text>
</comment>
<sequence length="353" mass="42176">MALFFRPLKFLRFNWFWVSWVCLVSCQAVQEEDLAGYWDFDYHHDGLPTEIFRYWYLDGTTAYIKTQDGMLFKGTFQIENREIRIRAGINSRFNLPFQELEADTLRINDSLNLFREPEMASLDLTTYDLLNINTTDTLSADRGKRHFIWDYALKYYKDSQQNLVLRVNDIQLNFKELPLFFTRKRKNAELLLFVDEKISLPELDRLHKHLALIYWDKLTLVSKIKDFRPWEIFSYRLFPWETNVQAFRTGKYPPPPPPPENYQYREEFLSDGGMLLSINNVSDSSRITLIEPNEKYLVAFSSELPVRDYFKIKMKLYRHAKAKQIQFRTEIYYPDGEPDIFDPRNAPLGNKEQ</sequence>
<dbReference type="AlphaFoldDB" id="A0A2D0NIM4"/>